<evidence type="ECO:0000256" key="1">
    <source>
        <dbReference type="SAM" id="Phobius"/>
    </source>
</evidence>
<keyword evidence="1" id="KW-1133">Transmembrane helix</keyword>
<accession>A0A0M4SRL5</accession>
<name>A0A0M4SRL5_9NOSO</name>
<organism evidence="2 3">
    <name type="scientific">Nostoc piscinale CENA21</name>
    <dbReference type="NCBI Taxonomy" id="224013"/>
    <lineage>
        <taxon>Bacteria</taxon>
        <taxon>Bacillati</taxon>
        <taxon>Cyanobacteriota</taxon>
        <taxon>Cyanophyceae</taxon>
        <taxon>Nostocales</taxon>
        <taxon>Nostocaceae</taxon>
        <taxon>Nostoc</taxon>
    </lineage>
</organism>
<dbReference type="Pfam" id="PF11580">
    <property type="entry name" value="DUF3239"/>
    <property type="match status" value="1"/>
</dbReference>
<evidence type="ECO:0000313" key="2">
    <source>
        <dbReference type="EMBL" id="ALF53528.1"/>
    </source>
</evidence>
<dbReference type="InterPro" id="IPR023124">
    <property type="entry name" value="DUF3239_dom_sf"/>
</dbReference>
<feature type="transmembrane region" description="Helical" evidence="1">
    <location>
        <begin position="76"/>
        <end position="98"/>
    </location>
</feature>
<keyword evidence="3" id="KW-1185">Reference proteome</keyword>
<proteinExistence type="predicted"/>
<keyword evidence="1" id="KW-0472">Membrane</keyword>
<feature type="transmembrane region" description="Helical" evidence="1">
    <location>
        <begin position="41"/>
        <end position="64"/>
    </location>
</feature>
<dbReference type="PATRIC" id="fig|224013.5.peg.3112"/>
<dbReference type="AlphaFoldDB" id="A0A0M4SRL5"/>
<gene>
    <name evidence="2" type="ORF">ACX27_12855</name>
</gene>
<sequence>MVNQPQRPLILDGSTYASNPGNLNVDYLYWFRSFPGKPIKLILPIIGLLALAIFIDWIFGAAILDVIRKGKSLEHLPFALLGVAIFNIFFGVGIWWFLKPLSFLVAYIREYFIYGCVNPGIVVSSKPSLVAVFTDLRTNIMPYYAIKILPQPLRWMKNGVPPVGTRLATVALYEGNINKSHWDTFHPIVIDCVTGNQADIQRVLESIPDWEWEQLALGLEYIKTTKPGLYFLPSPNPFE</sequence>
<keyword evidence="1" id="KW-0812">Transmembrane</keyword>
<dbReference type="Gene3D" id="2.40.410.10">
    <property type="entry name" value="putative membrane protein from Corynebacterium diphtheriae superfamily"/>
    <property type="match status" value="1"/>
</dbReference>
<dbReference type="RefSeq" id="WP_062292929.1">
    <property type="nucleotide sequence ID" value="NZ_CP012036.1"/>
</dbReference>
<dbReference type="InterPro" id="IPR021632">
    <property type="entry name" value="DUF3239"/>
</dbReference>
<dbReference type="OrthoDB" id="512830at2"/>
<reference evidence="3" key="1">
    <citation type="submission" date="2015-07" db="EMBL/GenBank/DDBJ databases">
        <title>Genome Of Nitrogen-Fixing Cyanobacterium Nostoc piscinale CENA21 From Solimoes/Amazon River Floodplain Sediments And Comparative Genomics To Uncover Biosynthetic Natural Products Potential.</title>
        <authorList>
            <person name="Leao T.F."/>
            <person name="Leao P.N."/>
            <person name="Guimaraes P.I."/>
            <person name="de Melo A.G.C."/>
            <person name="Ramos R.T.J."/>
            <person name="Silva A."/>
            <person name="Fiore M.F."/>
            <person name="Schneider M.P.C."/>
        </authorList>
    </citation>
    <scope>NUCLEOTIDE SEQUENCE [LARGE SCALE GENOMIC DNA]</scope>
    <source>
        <strain evidence="3">CENA21</strain>
    </source>
</reference>
<dbReference type="EMBL" id="CP012036">
    <property type="protein sequence ID" value="ALF53528.1"/>
    <property type="molecule type" value="Genomic_DNA"/>
</dbReference>
<reference evidence="2 3" key="2">
    <citation type="journal article" date="2016" name="Genome Announc.">
        <title>Draft Genome Sequence of the N2-Fixing Cyanobacterium Nostoc piscinale CENA21, Isolated from the Brazilian Amazon Floodplain.</title>
        <authorList>
            <person name="Leao T."/>
            <person name="Guimaraes P.I."/>
            <person name="de Melo A.G."/>
            <person name="Ramos R.T."/>
            <person name="Leao P.N."/>
            <person name="Silva A."/>
            <person name="Fiore M.F."/>
            <person name="Schneider M.P."/>
        </authorList>
    </citation>
    <scope>NUCLEOTIDE SEQUENCE [LARGE SCALE GENOMIC DNA]</scope>
    <source>
        <strain evidence="2 3">CENA21</strain>
    </source>
</reference>
<dbReference type="KEGG" id="npz:ACX27_12855"/>
<protein>
    <submittedName>
        <fullName evidence="2">Uncharacterized protein</fullName>
    </submittedName>
</protein>
<dbReference type="Proteomes" id="UP000062645">
    <property type="component" value="Chromosome"/>
</dbReference>
<evidence type="ECO:0000313" key="3">
    <source>
        <dbReference type="Proteomes" id="UP000062645"/>
    </source>
</evidence>